<keyword evidence="3 6" id="KW-0812">Transmembrane</keyword>
<accession>A0A135P7C0</accession>
<proteinExistence type="predicted"/>
<comment type="subcellular location">
    <subcellularLocation>
        <location evidence="1">Cell membrane</location>
        <topology evidence="1">Multi-pass membrane protein</topology>
    </subcellularLocation>
</comment>
<evidence type="ECO:0000256" key="1">
    <source>
        <dbReference type="ARBA" id="ARBA00004651"/>
    </source>
</evidence>
<sequence>MRGHANFLAAAFSLTALSYGLARFAYGLQLPYIRDDLVLNAAAAGWIGGGAFAAYCVGIAIALVFEMPMGERRIAGLAGLTATLGMGLVSISQTVWQLGLAVALAGLSTGLTSPPLAVAVSGSLDEGNRPRANGVINSGTAAGIILSGVAVLAFPGGWRELYTVFATIGAVVTVWLWFAMPTTTATKANAYGTWSIKHMVRKGAGRLCISAFLAGSASTAVWTFGANLMRDELGFSDSSIAWAWIALGMGGSVGAATGLLTDYLGIRFAHRLSVSCMALSLLGLVGATVFTPIGFPVMGLFGVAYIVATGTLLMWGIVLYADRPALGLGIPFLVLALGQTAGAPLFGAVLDYAGSATALISFAAIMASAALWSAAPGRAGTETRSE</sequence>
<name>A0A135P7C0_9HYPH</name>
<feature type="transmembrane region" description="Helical" evidence="6">
    <location>
        <begin position="43"/>
        <end position="65"/>
    </location>
</feature>
<dbReference type="GO" id="GO:0005886">
    <property type="term" value="C:plasma membrane"/>
    <property type="evidence" value="ECO:0007669"/>
    <property type="project" value="UniProtKB-SubCell"/>
</dbReference>
<feature type="transmembrane region" description="Helical" evidence="6">
    <location>
        <begin position="77"/>
        <end position="96"/>
    </location>
</feature>
<evidence type="ECO:0000259" key="7">
    <source>
        <dbReference type="PROSITE" id="PS50850"/>
    </source>
</evidence>
<dbReference type="Proteomes" id="UP000070498">
    <property type="component" value="Unassembled WGS sequence"/>
</dbReference>
<evidence type="ECO:0000313" key="9">
    <source>
        <dbReference type="Proteomes" id="UP000070498"/>
    </source>
</evidence>
<dbReference type="RefSeq" id="WP_067653326.1">
    <property type="nucleotide sequence ID" value="NZ_KQ961036.1"/>
</dbReference>
<reference evidence="8 9" key="1">
    <citation type="submission" date="2015-11" db="EMBL/GenBank/DDBJ databases">
        <title>Draft genome sequence of Agrobacterium sp. R89-1.</title>
        <authorList>
            <person name="Zahradnik J."/>
            <person name="Kyslikova E."/>
            <person name="Palyzova A."/>
            <person name="Kyslik P."/>
        </authorList>
    </citation>
    <scope>NUCLEOTIDE SEQUENCE [LARGE SCALE GENOMIC DNA]</scope>
    <source>
        <strain evidence="8 9">R89-1</strain>
    </source>
</reference>
<dbReference type="PANTHER" id="PTHR43124">
    <property type="entry name" value="PURINE EFFLUX PUMP PBUE"/>
    <property type="match status" value="1"/>
</dbReference>
<feature type="transmembrane region" description="Helical" evidence="6">
    <location>
        <begin position="328"/>
        <end position="350"/>
    </location>
</feature>
<dbReference type="InterPro" id="IPR011701">
    <property type="entry name" value="MFS"/>
</dbReference>
<organism evidence="8 9">
    <name type="scientific">Agrobacterium bohemicum</name>
    <dbReference type="NCBI Taxonomy" id="2052828"/>
    <lineage>
        <taxon>Bacteria</taxon>
        <taxon>Pseudomonadati</taxon>
        <taxon>Pseudomonadota</taxon>
        <taxon>Alphaproteobacteria</taxon>
        <taxon>Hyphomicrobiales</taxon>
        <taxon>Rhizobiaceae</taxon>
        <taxon>Rhizobium/Agrobacterium group</taxon>
        <taxon>Agrobacterium</taxon>
    </lineage>
</organism>
<dbReference type="InterPro" id="IPR036259">
    <property type="entry name" value="MFS_trans_sf"/>
</dbReference>
<dbReference type="Pfam" id="PF07690">
    <property type="entry name" value="MFS_1"/>
    <property type="match status" value="1"/>
</dbReference>
<gene>
    <name evidence="8" type="ORF">ATO67_20215</name>
</gene>
<dbReference type="OrthoDB" id="2957247at2"/>
<feature type="transmembrane region" description="Helical" evidence="6">
    <location>
        <begin position="161"/>
        <end position="179"/>
    </location>
</feature>
<evidence type="ECO:0000256" key="6">
    <source>
        <dbReference type="SAM" id="Phobius"/>
    </source>
</evidence>
<feature type="transmembrane region" description="Helical" evidence="6">
    <location>
        <begin position="241"/>
        <end position="260"/>
    </location>
</feature>
<dbReference type="Gene3D" id="1.20.1250.20">
    <property type="entry name" value="MFS general substrate transporter like domains"/>
    <property type="match status" value="1"/>
</dbReference>
<keyword evidence="5 6" id="KW-0472">Membrane</keyword>
<dbReference type="PANTHER" id="PTHR43124:SF3">
    <property type="entry name" value="CHLORAMPHENICOL EFFLUX PUMP RV0191"/>
    <property type="match status" value="1"/>
</dbReference>
<feature type="transmembrane region" description="Helical" evidence="6">
    <location>
        <begin position="272"/>
        <end position="293"/>
    </location>
</feature>
<feature type="transmembrane region" description="Helical" evidence="6">
    <location>
        <begin position="207"/>
        <end position="229"/>
    </location>
</feature>
<feature type="transmembrane region" description="Helical" evidence="6">
    <location>
        <begin position="102"/>
        <end position="122"/>
    </location>
</feature>
<feature type="domain" description="Major facilitator superfamily (MFS) profile" evidence="7">
    <location>
        <begin position="8"/>
        <end position="379"/>
    </location>
</feature>
<evidence type="ECO:0000313" key="8">
    <source>
        <dbReference type="EMBL" id="KXG87329.1"/>
    </source>
</evidence>
<feature type="transmembrane region" description="Helical" evidence="6">
    <location>
        <begin position="299"/>
        <end position="321"/>
    </location>
</feature>
<dbReference type="SUPFAM" id="SSF103473">
    <property type="entry name" value="MFS general substrate transporter"/>
    <property type="match status" value="1"/>
</dbReference>
<dbReference type="InterPro" id="IPR050189">
    <property type="entry name" value="MFS_Efflux_Transporters"/>
</dbReference>
<keyword evidence="2" id="KW-1003">Cell membrane</keyword>
<dbReference type="GO" id="GO:0022857">
    <property type="term" value="F:transmembrane transporter activity"/>
    <property type="evidence" value="ECO:0007669"/>
    <property type="project" value="InterPro"/>
</dbReference>
<evidence type="ECO:0000256" key="2">
    <source>
        <dbReference type="ARBA" id="ARBA00022475"/>
    </source>
</evidence>
<protein>
    <recommendedName>
        <fullName evidence="7">Major facilitator superfamily (MFS) profile domain-containing protein</fullName>
    </recommendedName>
</protein>
<dbReference type="PROSITE" id="PS50850">
    <property type="entry name" value="MFS"/>
    <property type="match status" value="1"/>
</dbReference>
<dbReference type="AlphaFoldDB" id="A0A135P7C0"/>
<evidence type="ECO:0000256" key="4">
    <source>
        <dbReference type="ARBA" id="ARBA00022989"/>
    </source>
</evidence>
<comment type="caution">
    <text evidence="8">The sequence shown here is derived from an EMBL/GenBank/DDBJ whole genome shotgun (WGS) entry which is preliminary data.</text>
</comment>
<evidence type="ECO:0000256" key="5">
    <source>
        <dbReference type="ARBA" id="ARBA00023136"/>
    </source>
</evidence>
<keyword evidence="9" id="KW-1185">Reference proteome</keyword>
<evidence type="ECO:0000256" key="3">
    <source>
        <dbReference type="ARBA" id="ARBA00022692"/>
    </source>
</evidence>
<dbReference type="EMBL" id="LNUW01000007">
    <property type="protein sequence ID" value="KXG87329.1"/>
    <property type="molecule type" value="Genomic_DNA"/>
</dbReference>
<feature type="transmembrane region" description="Helical" evidence="6">
    <location>
        <begin position="134"/>
        <end position="155"/>
    </location>
</feature>
<feature type="transmembrane region" description="Helical" evidence="6">
    <location>
        <begin position="356"/>
        <end position="375"/>
    </location>
</feature>
<keyword evidence="4 6" id="KW-1133">Transmembrane helix</keyword>
<dbReference type="STRING" id="2052828.ATO67_20215"/>
<dbReference type="InterPro" id="IPR020846">
    <property type="entry name" value="MFS_dom"/>
</dbReference>